<dbReference type="InterPro" id="IPR043132">
    <property type="entry name" value="BCAT-like_C"/>
</dbReference>
<dbReference type="PANTHER" id="PTHR42743">
    <property type="entry name" value="AMINO-ACID AMINOTRANSFERASE"/>
    <property type="match status" value="1"/>
</dbReference>
<proteinExistence type="inferred from homology"/>
<dbReference type="GO" id="GO:0008652">
    <property type="term" value="P:amino acid biosynthetic process"/>
    <property type="evidence" value="ECO:0007669"/>
    <property type="project" value="UniProtKB-ARBA"/>
</dbReference>
<accession>A0A941CME2</accession>
<dbReference type="InterPro" id="IPR050571">
    <property type="entry name" value="Class-IV_PLP-Dep_Aminotrnsfr"/>
</dbReference>
<dbReference type="Gene3D" id="3.30.470.10">
    <property type="match status" value="1"/>
</dbReference>
<dbReference type="RefSeq" id="WP_211799252.1">
    <property type="nucleotide sequence ID" value="NZ_JAGSCS010000001.1"/>
</dbReference>
<dbReference type="GO" id="GO:0046394">
    <property type="term" value="P:carboxylic acid biosynthetic process"/>
    <property type="evidence" value="ECO:0007669"/>
    <property type="project" value="UniProtKB-ARBA"/>
</dbReference>
<dbReference type="PROSITE" id="PS00770">
    <property type="entry name" value="AA_TRANSFER_CLASS_4"/>
    <property type="match status" value="1"/>
</dbReference>
<dbReference type="InterPro" id="IPR001544">
    <property type="entry name" value="Aminotrans_IV"/>
</dbReference>
<dbReference type="Gene3D" id="3.20.10.10">
    <property type="entry name" value="D-amino Acid Aminotransferase, subunit A, domain 2"/>
    <property type="match status" value="1"/>
</dbReference>
<sequence>MEKIVGRFFMKNGKFADAADFSFTLNPQNVYEVIRVIDGIPLFLEDHLSRMTSSLALQGMRLTETPEKIRNLLLLLIKKNEVENGNIKLLINGAAPDIYLYFIPHAYPGDALYESGVDTATMAIVRHNPNAKVIDARYKAAVTAFIEEKNIYEALLVNPEGCITEGSKSNLFFVRGAKVLTPPLKDVLGGVTRQRILDLCKENGIPVEEVPVPLTDLPTWDGAFISGTSPKVLPIRSIDDRTLSSTENPVIQKIRRCYEDKIQRYQDEHR</sequence>
<dbReference type="GO" id="GO:0005829">
    <property type="term" value="C:cytosol"/>
    <property type="evidence" value="ECO:0007669"/>
    <property type="project" value="TreeGrafter"/>
</dbReference>
<dbReference type="GO" id="GO:0008483">
    <property type="term" value="F:transaminase activity"/>
    <property type="evidence" value="ECO:0007669"/>
    <property type="project" value="UniProtKB-KW"/>
</dbReference>
<evidence type="ECO:0000256" key="5">
    <source>
        <dbReference type="RuleBase" id="RU004516"/>
    </source>
</evidence>
<dbReference type="SUPFAM" id="SSF56752">
    <property type="entry name" value="D-aminoacid aminotransferase-like PLP-dependent enzymes"/>
    <property type="match status" value="1"/>
</dbReference>
<keyword evidence="3 5" id="KW-0663">Pyridoxal phosphate</keyword>
<dbReference type="FunFam" id="3.20.10.10:FF:000002">
    <property type="entry name" value="D-alanine aminotransferase"/>
    <property type="match status" value="1"/>
</dbReference>
<evidence type="ECO:0000313" key="6">
    <source>
        <dbReference type="EMBL" id="MBR0574727.1"/>
    </source>
</evidence>
<dbReference type="InterPro" id="IPR018300">
    <property type="entry name" value="Aminotrans_IV_CS"/>
</dbReference>
<reference evidence="6" key="1">
    <citation type="submission" date="2021-04" db="EMBL/GenBank/DDBJ databases">
        <title>Proteiniclasticum sedimins sp. nov., an obligate anaerobic bacterium isolated from anaerobic sludge.</title>
        <authorList>
            <person name="Liu J."/>
        </authorList>
    </citation>
    <scope>NUCLEOTIDE SEQUENCE</scope>
    <source>
        <strain evidence="6">BAD-10</strain>
    </source>
</reference>
<dbReference type="Proteomes" id="UP000675379">
    <property type="component" value="Unassembled WGS sequence"/>
</dbReference>
<dbReference type="InterPro" id="IPR036038">
    <property type="entry name" value="Aminotransferase-like"/>
</dbReference>
<dbReference type="PANTHER" id="PTHR42743:SF11">
    <property type="entry name" value="AMINODEOXYCHORISMATE LYASE"/>
    <property type="match status" value="1"/>
</dbReference>
<dbReference type="Pfam" id="PF01063">
    <property type="entry name" value="Aminotran_4"/>
    <property type="match status" value="1"/>
</dbReference>
<evidence type="ECO:0000256" key="3">
    <source>
        <dbReference type="ARBA" id="ARBA00022898"/>
    </source>
</evidence>
<name>A0A941CME2_9CLOT</name>
<comment type="similarity">
    <text evidence="2 4">Belongs to the class-IV pyridoxal-phosphate-dependent aminotransferase family.</text>
</comment>
<keyword evidence="7" id="KW-1185">Reference proteome</keyword>
<protein>
    <submittedName>
        <fullName evidence="6">Aminotransferase class IV family protein</fullName>
    </submittedName>
</protein>
<organism evidence="6 7">
    <name type="scientific">Proteiniclasticum sediminis</name>
    <dbReference type="NCBI Taxonomy" id="2804028"/>
    <lineage>
        <taxon>Bacteria</taxon>
        <taxon>Bacillati</taxon>
        <taxon>Bacillota</taxon>
        <taxon>Clostridia</taxon>
        <taxon>Eubacteriales</taxon>
        <taxon>Clostridiaceae</taxon>
        <taxon>Proteiniclasticum</taxon>
    </lineage>
</organism>
<evidence type="ECO:0000256" key="4">
    <source>
        <dbReference type="RuleBase" id="RU004106"/>
    </source>
</evidence>
<dbReference type="EMBL" id="JAGSCS010000001">
    <property type="protein sequence ID" value="MBR0574727.1"/>
    <property type="molecule type" value="Genomic_DNA"/>
</dbReference>
<comment type="caution">
    <text evidence="6">The sequence shown here is derived from an EMBL/GenBank/DDBJ whole genome shotgun (WGS) entry which is preliminary data.</text>
</comment>
<keyword evidence="6" id="KW-0808">Transferase</keyword>
<keyword evidence="6" id="KW-0032">Aminotransferase</keyword>
<evidence type="ECO:0000256" key="2">
    <source>
        <dbReference type="ARBA" id="ARBA00009320"/>
    </source>
</evidence>
<gene>
    <name evidence="6" type="ORF">KCG48_00085</name>
</gene>
<dbReference type="AlphaFoldDB" id="A0A941CME2"/>
<dbReference type="InterPro" id="IPR043131">
    <property type="entry name" value="BCAT-like_N"/>
</dbReference>
<comment type="cofactor">
    <cofactor evidence="1 5">
        <name>pyridoxal 5'-phosphate</name>
        <dbReference type="ChEBI" id="CHEBI:597326"/>
    </cofactor>
</comment>
<dbReference type="CDD" id="cd00449">
    <property type="entry name" value="PLPDE_IV"/>
    <property type="match status" value="1"/>
</dbReference>
<evidence type="ECO:0000256" key="1">
    <source>
        <dbReference type="ARBA" id="ARBA00001933"/>
    </source>
</evidence>
<evidence type="ECO:0000313" key="7">
    <source>
        <dbReference type="Proteomes" id="UP000675379"/>
    </source>
</evidence>